<evidence type="ECO:0000259" key="3">
    <source>
        <dbReference type="PROSITE" id="PS50887"/>
    </source>
</evidence>
<organism evidence="4 5">
    <name type="scientific">Sulfurospirillum halorespirans DSM 13726</name>
    <dbReference type="NCBI Taxonomy" id="1193502"/>
    <lineage>
        <taxon>Bacteria</taxon>
        <taxon>Pseudomonadati</taxon>
        <taxon>Campylobacterota</taxon>
        <taxon>Epsilonproteobacteria</taxon>
        <taxon>Campylobacterales</taxon>
        <taxon>Sulfurospirillaceae</taxon>
        <taxon>Sulfurospirillum</taxon>
    </lineage>
</organism>
<dbReference type="Gene3D" id="3.30.450.20">
    <property type="entry name" value="PAS domain"/>
    <property type="match status" value="1"/>
</dbReference>
<dbReference type="GO" id="GO:0071111">
    <property type="term" value="F:cyclic-guanylate-specific phosphodiesterase activity"/>
    <property type="evidence" value="ECO:0007669"/>
    <property type="project" value="InterPro"/>
</dbReference>
<dbReference type="Pfam" id="PF00990">
    <property type="entry name" value="GGDEF"/>
    <property type="match status" value="1"/>
</dbReference>
<evidence type="ECO:0000313" key="4">
    <source>
        <dbReference type="EMBL" id="AOO65435.1"/>
    </source>
</evidence>
<name>A0A1D7TKB2_9BACT</name>
<dbReference type="AlphaFoldDB" id="A0A1D7TKB2"/>
<dbReference type="CDD" id="cd01949">
    <property type="entry name" value="GGDEF"/>
    <property type="match status" value="1"/>
</dbReference>
<dbReference type="SUPFAM" id="SSF55073">
    <property type="entry name" value="Nucleotide cyclase"/>
    <property type="match status" value="1"/>
</dbReference>
<dbReference type="STRING" id="1193502.SHALO_1664"/>
<reference evidence="5" key="1">
    <citation type="submission" date="2016-08" db="EMBL/GenBank/DDBJ databases">
        <title>Complete genome sequence of the organohalide-respiring Epsilonproteobacterium Sulfurospirillum halorespirans.</title>
        <authorList>
            <person name="Goris T."/>
            <person name="Zimmermann J."/>
            <person name="Schenz B."/>
            <person name="Lemos M."/>
            <person name="Hackermueller J."/>
            <person name="Diekert G."/>
        </authorList>
    </citation>
    <scope>NUCLEOTIDE SEQUENCE [LARGE SCALE GENOMIC DNA]</scope>
    <source>
        <strain>DSM 13726</strain>
        <strain evidence="5">PCE-M2</strain>
    </source>
</reference>
<dbReference type="Gene3D" id="3.30.70.270">
    <property type="match status" value="1"/>
</dbReference>
<dbReference type="Gene3D" id="3.20.20.450">
    <property type="entry name" value="EAL domain"/>
    <property type="match status" value="1"/>
</dbReference>
<dbReference type="SUPFAM" id="SSF141868">
    <property type="entry name" value="EAL domain-like"/>
    <property type="match status" value="1"/>
</dbReference>
<dbReference type="Proteomes" id="UP000094609">
    <property type="component" value="Chromosome"/>
</dbReference>
<evidence type="ECO:0000259" key="2">
    <source>
        <dbReference type="PROSITE" id="PS50883"/>
    </source>
</evidence>
<dbReference type="RefSeq" id="WP_069478132.1">
    <property type="nucleotide sequence ID" value="NZ_CP017111.1"/>
</dbReference>
<evidence type="ECO:0000313" key="5">
    <source>
        <dbReference type="Proteomes" id="UP000094609"/>
    </source>
</evidence>
<dbReference type="SMART" id="SM00267">
    <property type="entry name" value="GGDEF"/>
    <property type="match status" value="1"/>
</dbReference>
<dbReference type="InterPro" id="IPR029787">
    <property type="entry name" value="Nucleotide_cyclase"/>
</dbReference>
<dbReference type="PROSITE" id="PS50883">
    <property type="entry name" value="EAL"/>
    <property type="match status" value="1"/>
</dbReference>
<accession>A0A1D7TKB2</accession>
<dbReference type="CDD" id="cd01948">
    <property type="entry name" value="EAL"/>
    <property type="match status" value="1"/>
</dbReference>
<dbReference type="EMBL" id="CP017111">
    <property type="protein sequence ID" value="AOO65435.1"/>
    <property type="molecule type" value="Genomic_DNA"/>
</dbReference>
<dbReference type="Pfam" id="PF00563">
    <property type="entry name" value="EAL"/>
    <property type="match status" value="1"/>
</dbReference>
<dbReference type="PROSITE" id="PS50887">
    <property type="entry name" value="GGDEF"/>
    <property type="match status" value="1"/>
</dbReference>
<feature type="transmembrane region" description="Helical" evidence="1">
    <location>
        <begin position="303"/>
        <end position="325"/>
    </location>
</feature>
<dbReference type="InterPro" id="IPR000160">
    <property type="entry name" value="GGDEF_dom"/>
</dbReference>
<dbReference type="SMART" id="SM00052">
    <property type="entry name" value="EAL"/>
    <property type="match status" value="1"/>
</dbReference>
<feature type="domain" description="EAL" evidence="2">
    <location>
        <begin position="506"/>
        <end position="759"/>
    </location>
</feature>
<feature type="domain" description="GGDEF" evidence="3">
    <location>
        <begin position="366"/>
        <end position="498"/>
    </location>
</feature>
<dbReference type="PANTHER" id="PTHR33121:SF71">
    <property type="entry name" value="OXYGEN SENSOR PROTEIN DOSP"/>
    <property type="match status" value="1"/>
</dbReference>
<keyword evidence="5" id="KW-1185">Reference proteome</keyword>
<dbReference type="InterPro" id="IPR043128">
    <property type="entry name" value="Rev_trsase/Diguanyl_cyclase"/>
</dbReference>
<proteinExistence type="predicted"/>
<dbReference type="InterPro" id="IPR050706">
    <property type="entry name" value="Cyclic-di-GMP_PDE-like"/>
</dbReference>
<dbReference type="KEGG" id="shal:SHALO_1664"/>
<dbReference type="InterPro" id="IPR035919">
    <property type="entry name" value="EAL_sf"/>
</dbReference>
<evidence type="ECO:0000256" key="1">
    <source>
        <dbReference type="SAM" id="Phobius"/>
    </source>
</evidence>
<protein>
    <submittedName>
        <fullName evidence="4">Diguanylate cyclase</fullName>
    </submittedName>
</protein>
<sequence length="761" mass="87367">MAILKKNIWLLFYVLSFFSLILLATLMYMSWKHIYREYQVSQENMVSIIASSTRSLFKTQETVLNVVGNRFLEDPQYKNNPRSMATLNSTLLDNPSMDAIALVTPSGTMTFVSGGYDVSKFPNLLNQETSRDSFLQTLKSHHMVFGRTYYFAPINQWITPIRKAIRDDKGNIVTIITAALRVEDTFGNFVANVDKSHNYFISILRDEDFYFQYVSPNSDESNHQIYLTPLASSSKERLKKAIMDSLNVTIEDAKEHETMLSFLYTATNGKTYLLSLQYDKVYKLWIHVRLPLEIIKNDFLKSLSLYLLIYSFVVVGFFFLFRIIAKADAKRSADLIFQATYDPLTTLPNRSYLQKNITKWLFESAPSFSILYVDMDHFKNINDSFGHQCGDTLLVELSKRLKTVVPEDSIIIRHGGDEFVIFTHLTHDQALLELAYRIIETVSKPYYLDKLTLNVGASIGVAKYPEHGENLDRLLQAADIAMYESKKIKNNAHIFANTMQESYLRNISIELELKKALEKNELFMVYQPQIDQDGRLYGVESLARWNNATLGMVPPDQFIAVAEKSGQMGKIGRFIITRTLQDIKEVQTVLGVVFQTSINISVRQFMEVGFLEHFLHAIQESHMSKVSITIEITENLLIEDIDYILPLLHDIKKADIQVSMDDFGTGYSSLSMLRKLPIDELKIDKSFIDTIVEDEATQKMVQNIIAIGKNFNMQVLAEGVETKEQRALLHSFGCDRFQGYYFAKPLLKEDLIAFFKANEKR</sequence>
<dbReference type="PANTHER" id="PTHR33121">
    <property type="entry name" value="CYCLIC DI-GMP PHOSPHODIESTERASE PDEF"/>
    <property type="match status" value="1"/>
</dbReference>
<dbReference type="InterPro" id="IPR001633">
    <property type="entry name" value="EAL_dom"/>
</dbReference>
<keyword evidence="1" id="KW-0472">Membrane</keyword>
<gene>
    <name evidence="4" type="ORF">SHALO_1664</name>
</gene>
<keyword evidence="1" id="KW-1133">Transmembrane helix</keyword>
<feature type="transmembrane region" description="Helical" evidence="1">
    <location>
        <begin position="7"/>
        <end position="31"/>
    </location>
</feature>
<dbReference type="PATRIC" id="fig|1193502.14.peg.1689"/>
<keyword evidence="1" id="KW-0812">Transmembrane</keyword>
<dbReference type="NCBIfam" id="TIGR00254">
    <property type="entry name" value="GGDEF"/>
    <property type="match status" value="1"/>
</dbReference>